<name>K6WJ19_9ACTN</name>
<feature type="region of interest" description="Disordered" evidence="3">
    <location>
        <begin position="120"/>
        <end position="161"/>
    </location>
</feature>
<evidence type="ECO:0000313" key="7">
    <source>
        <dbReference type="Proteomes" id="UP000008363"/>
    </source>
</evidence>
<dbReference type="Pfam" id="PF14472">
    <property type="entry name" value="DUF4429"/>
    <property type="match status" value="1"/>
</dbReference>
<dbReference type="GO" id="GO:0008270">
    <property type="term" value="F:zinc ion binding"/>
    <property type="evidence" value="ECO:0007669"/>
    <property type="project" value="InterPro"/>
</dbReference>
<dbReference type="InterPro" id="IPR027860">
    <property type="entry name" value="DUF4429"/>
</dbReference>
<dbReference type="AlphaFoldDB" id="K6WJ19"/>
<evidence type="ECO:0000313" key="6">
    <source>
        <dbReference type="EMBL" id="GAB93776.1"/>
    </source>
</evidence>
<sequence>MNTWDTPTTSFEGHGARFDVDRTSIAKVNGTLTAAAFGTGIRVPLESVVGVQYRAATRLVNGHLQVVVAGASPTKPVAGDPFTVVFTRKKQPAFEQLRDWLVHVAEINRSRPDVIVPDTNAAAAPVPNNAETITPRGSSLRPDFPSNSPNVPQSPADQRLSNARTGLQVERGRRVADAGAPQVSKPREAARLSVKDMEVAGESYQPKSFARLFHHAGKPLGGQIWREAELVAEPKNPHDRHAVAVYVEEHKVGYVPAERASAVQAQVLRAKKARQRAVVDARIWATNDHDEWSARVTLDPTEEREPDWAYVDRPRWPGRQSPDGSERLTDVGLLRQMEEADAAKLINGRDFETYRPDVAQARADGDTERALALLDACITAAEHYAAVWFSCPVSWPTEQTAIIYRSLKNYEGEVVVLERYFRADPSHAGTKSLRTRLARARELAGLRGPSPAVAVNAEREPGNDPKQTVLVDPLPTREVVLPEAAELAREKDYMDVIIAILNKAQVPRGQAYYTKAVVRELDHHPRGRGRVAVYVDQRLVGVVGAFESDIVRDVIRRDDHPGHDVEIRCRVYLSDGSTPHARITLGPYERVVAREDETEGAARARQDAEDQAQLRRERLAAGGREAEDQRRRLVRGQDLVEWVEPINELKRANRYEDALSLLHECIDAAEQDARFHGDSPAPWFTEQAAILHRKAGDIAAEIAVLERYQRACPVGGRSTSIDERLVKAKARSRYNS</sequence>
<dbReference type="GO" id="GO:0003676">
    <property type="term" value="F:nucleic acid binding"/>
    <property type="evidence" value="ECO:0007669"/>
    <property type="project" value="InterPro"/>
</dbReference>
<protein>
    <submittedName>
        <fullName evidence="6">Uncharacterized protein</fullName>
    </submittedName>
</protein>
<keyword evidence="7" id="KW-1185">Reference proteome</keyword>
<accession>K6WJ19</accession>
<feature type="domain" description="DUF4429" evidence="5">
    <location>
        <begin position="40"/>
        <end position="99"/>
    </location>
</feature>
<dbReference type="Proteomes" id="UP000008363">
    <property type="component" value="Unassembled WGS sequence"/>
</dbReference>
<organism evidence="6 7">
    <name type="scientific">Gordonia rhizosphera NBRC 16068</name>
    <dbReference type="NCBI Taxonomy" id="1108045"/>
    <lineage>
        <taxon>Bacteria</taxon>
        <taxon>Bacillati</taxon>
        <taxon>Actinomycetota</taxon>
        <taxon>Actinomycetes</taxon>
        <taxon>Mycobacteriales</taxon>
        <taxon>Gordoniaceae</taxon>
        <taxon>Gordonia</taxon>
    </lineage>
</organism>
<feature type="domain" description="HIRAN" evidence="4">
    <location>
        <begin position="229"/>
        <end position="275"/>
    </location>
</feature>
<feature type="compositionally biased region" description="Polar residues" evidence="3">
    <location>
        <begin position="145"/>
        <end position="161"/>
    </location>
</feature>
<evidence type="ECO:0000256" key="3">
    <source>
        <dbReference type="SAM" id="MobiDB-lite"/>
    </source>
</evidence>
<dbReference type="eggNOG" id="ENOG5033I87">
    <property type="taxonomic scope" value="Bacteria"/>
</dbReference>
<evidence type="ECO:0000256" key="1">
    <source>
        <dbReference type="ARBA" id="ARBA00022723"/>
    </source>
</evidence>
<dbReference type="EMBL" id="BAHC01000245">
    <property type="protein sequence ID" value="GAB93776.1"/>
    <property type="molecule type" value="Genomic_DNA"/>
</dbReference>
<dbReference type="Pfam" id="PF08797">
    <property type="entry name" value="HIRAN"/>
    <property type="match status" value="1"/>
</dbReference>
<evidence type="ECO:0000259" key="5">
    <source>
        <dbReference type="Pfam" id="PF14472"/>
    </source>
</evidence>
<dbReference type="RefSeq" id="WP_006339343.1">
    <property type="nucleotide sequence ID" value="NZ_BAHC01000245.1"/>
</dbReference>
<dbReference type="InterPro" id="IPR014905">
    <property type="entry name" value="HIRAN"/>
</dbReference>
<dbReference type="GO" id="GO:0016818">
    <property type="term" value="F:hydrolase activity, acting on acid anhydrides, in phosphorus-containing anhydrides"/>
    <property type="evidence" value="ECO:0007669"/>
    <property type="project" value="InterPro"/>
</dbReference>
<comment type="caution">
    <text evidence="6">The sequence shown here is derived from an EMBL/GenBank/DDBJ whole genome shotgun (WGS) entry which is preliminary data.</text>
</comment>
<reference evidence="6 7" key="1">
    <citation type="submission" date="2012-08" db="EMBL/GenBank/DDBJ databases">
        <title>Whole genome shotgun sequence of Gordonia rhizosphera NBRC 16068.</title>
        <authorList>
            <person name="Takarada H."/>
            <person name="Isaki S."/>
            <person name="Hosoyama A."/>
            <person name="Tsuchikane K."/>
            <person name="Katsumata H."/>
            <person name="Baba S."/>
            <person name="Ohji S."/>
            <person name="Yamazaki S."/>
            <person name="Fujita N."/>
        </authorList>
    </citation>
    <scope>NUCLEOTIDE SEQUENCE [LARGE SCALE GENOMIC DNA]</scope>
    <source>
        <strain evidence="6 7">NBRC 16068</strain>
    </source>
</reference>
<evidence type="ECO:0000256" key="2">
    <source>
        <dbReference type="ARBA" id="ARBA00022801"/>
    </source>
</evidence>
<feature type="compositionally biased region" description="Low complexity" evidence="3">
    <location>
        <begin position="120"/>
        <end position="130"/>
    </location>
</feature>
<keyword evidence="1" id="KW-0479">Metal-binding</keyword>
<dbReference type="Gene3D" id="3.30.70.2330">
    <property type="match status" value="1"/>
</dbReference>
<gene>
    <name evidence="6" type="ORF">GORHZ_245_00140</name>
</gene>
<proteinExistence type="predicted"/>
<evidence type="ECO:0000259" key="4">
    <source>
        <dbReference type="Pfam" id="PF08797"/>
    </source>
</evidence>
<keyword evidence="2" id="KW-0378">Hydrolase</keyword>
<dbReference type="STRING" id="1108045.GORHZ_245_00140"/>
<dbReference type="OrthoDB" id="9803913at2"/>